<accession>A0A6A6T1S3</accession>
<dbReference type="AlphaFoldDB" id="A0A6A6T1S3"/>
<keyword evidence="5" id="KW-1185">Reference proteome</keyword>
<evidence type="ECO:0000256" key="2">
    <source>
        <dbReference type="SAM" id="MobiDB-lite"/>
    </source>
</evidence>
<dbReference type="Gene3D" id="4.10.240.10">
    <property type="entry name" value="Zn(2)-C6 fungal-type DNA-binding domain"/>
    <property type="match status" value="1"/>
</dbReference>
<name>A0A6A6T1S3_9PLEO</name>
<proteinExistence type="predicted"/>
<evidence type="ECO:0000259" key="3">
    <source>
        <dbReference type="Pfam" id="PF00172"/>
    </source>
</evidence>
<dbReference type="PANTHER" id="PTHR35392:SF2">
    <property type="entry name" value="ZN(II)2CYS6 TRANSCRIPTION FACTOR (EUROFUNG)"/>
    <property type="match status" value="1"/>
</dbReference>
<dbReference type="InterPro" id="IPR001138">
    <property type="entry name" value="Zn2Cys6_DnaBD"/>
</dbReference>
<dbReference type="EMBL" id="MU004401">
    <property type="protein sequence ID" value="KAF2652474.1"/>
    <property type="molecule type" value="Genomic_DNA"/>
</dbReference>
<dbReference type="OrthoDB" id="3546773at2759"/>
<gene>
    <name evidence="4" type="ORF">K491DRAFT_47056</name>
</gene>
<dbReference type="InterPro" id="IPR052973">
    <property type="entry name" value="Fungal_sec-metab_reg_TF"/>
</dbReference>
<dbReference type="GO" id="GO:0008270">
    <property type="term" value="F:zinc ion binding"/>
    <property type="evidence" value="ECO:0007669"/>
    <property type="project" value="InterPro"/>
</dbReference>
<evidence type="ECO:0000313" key="4">
    <source>
        <dbReference type="EMBL" id="KAF2652474.1"/>
    </source>
</evidence>
<dbReference type="InterPro" id="IPR036864">
    <property type="entry name" value="Zn2-C6_fun-type_DNA-bd_sf"/>
</dbReference>
<evidence type="ECO:0000256" key="1">
    <source>
        <dbReference type="ARBA" id="ARBA00023242"/>
    </source>
</evidence>
<dbReference type="Proteomes" id="UP000799324">
    <property type="component" value="Unassembled WGS sequence"/>
</dbReference>
<keyword evidence="1" id="KW-0539">Nucleus</keyword>
<evidence type="ECO:0000313" key="5">
    <source>
        <dbReference type="Proteomes" id="UP000799324"/>
    </source>
</evidence>
<feature type="region of interest" description="Disordered" evidence="2">
    <location>
        <begin position="59"/>
        <end position="92"/>
    </location>
</feature>
<dbReference type="GO" id="GO:0000981">
    <property type="term" value="F:DNA-binding transcription factor activity, RNA polymerase II-specific"/>
    <property type="evidence" value="ECO:0007669"/>
    <property type="project" value="InterPro"/>
</dbReference>
<feature type="compositionally biased region" description="Polar residues" evidence="2">
    <location>
        <begin position="77"/>
        <end position="88"/>
    </location>
</feature>
<dbReference type="PANTHER" id="PTHR35392">
    <property type="entry name" value="ZN(II)2CYS6 TRANSCRIPTION FACTOR (EUROFUNG)-RELATED-RELATED"/>
    <property type="match status" value="1"/>
</dbReference>
<dbReference type="SUPFAM" id="SSF57701">
    <property type="entry name" value="Zn2/Cys6 DNA-binding domain"/>
    <property type="match status" value="1"/>
</dbReference>
<sequence length="272" mass="30110">MDPDTTTSTVPSPGSQALLSTFTTLYDDEYSSVASTKEEAVGVEGVFCEFQLLHRPGGRDADEPRLCNSEGNGGNGVTQSRSNSTCRTSKSKRQLTRLPGYFCFSSTTLQPSDPRKRSSFDTSRRQEVAKVRRLGACLRCRLLKRPCSGGNPCRTCVAAAVEKLKTKALTWMECIRPSFEAMSIFESLTVNEYHHGIIRDLIERQDTPISPLPFEVNLGTATEKLLQWLLTGSNPHRQARTRTASPLGYGRSSTSILTSRSRIPCMAWMMLS</sequence>
<protein>
    <recommendedName>
        <fullName evidence="3">Zn(2)-C6 fungal-type domain-containing protein</fullName>
    </recommendedName>
</protein>
<feature type="domain" description="Zn(2)-C6 fungal-type" evidence="3">
    <location>
        <begin position="136"/>
        <end position="158"/>
    </location>
</feature>
<organism evidence="4 5">
    <name type="scientific">Lophiostoma macrostomum CBS 122681</name>
    <dbReference type="NCBI Taxonomy" id="1314788"/>
    <lineage>
        <taxon>Eukaryota</taxon>
        <taxon>Fungi</taxon>
        <taxon>Dikarya</taxon>
        <taxon>Ascomycota</taxon>
        <taxon>Pezizomycotina</taxon>
        <taxon>Dothideomycetes</taxon>
        <taxon>Pleosporomycetidae</taxon>
        <taxon>Pleosporales</taxon>
        <taxon>Lophiostomataceae</taxon>
        <taxon>Lophiostoma</taxon>
    </lineage>
</organism>
<dbReference type="Pfam" id="PF00172">
    <property type="entry name" value="Zn_clus"/>
    <property type="match status" value="1"/>
</dbReference>
<reference evidence="4" key="1">
    <citation type="journal article" date="2020" name="Stud. Mycol.">
        <title>101 Dothideomycetes genomes: a test case for predicting lifestyles and emergence of pathogens.</title>
        <authorList>
            <person name="Haridas S."/>
            <person name="Albert R."/>
            <person name="Binder M."/>
            <person name="Bloem J."/>
            <person name="Labutti K."/>
            <person name="Salamov A."/>
            <person name="Andreopoulos B."/>
            <person name="Baker S."/>
            <person name="Barry K."/>
            <person name="Bills G."/>
            <person name="Bluhm B."/>
            <person name="Cannon C."/>
            <person name="Castanera R."/>
            <person name="Culley D."/>
            <person name="Daum C."/>
            <person name="Ezra D."/>
            <person name="Gonzalez J."/>
            <person name="Henrissat B."/>
            <person name="Kuo A."/>
            <person name="Liang C."/>
            <person name="Lipzen A."/>
            <person name="Lutzoni F."/>
            <person name="Magnuson J."/>
            <person name="Mondo S."/>
            <person name="Nolan M."/>
            <person name="Ohm R."/>
            <person name="Pangilinan J."/>
            <person name="Park H.-J."/>
            <person name="Ramirez L."/>
            <person name="Alfaro M."/>
            <person name="Sun H."/>
            <person name="Tritt A."/>
            <person name="Yoshinaga Y."/>
            <person name="Zwiers L.-H."/>
            <person name="Turgeon B."/>
            <person name="Goodwin S."/>
            <person name="Spatafora J."/>
            <person name="Crous P."/>
            <person name="Grigoriev I."/>
        </authorList>
    </citation>
    <scope>NUCLEOTIDE SEQUENCE</scope>
    <source>
        <strain evidence="4">CBS 122681</strain>
    </source>
</reference>